<evidence type="ECO:0000256" key="6">
    <source>
        <dbReference type="NCBIfam" id="TIGR00152"/>
    </source>
</evidence>
<comment type="catalytic activity">
    <reaction evidence="5">
        <text>3'-dephospho-CoA + ATP = ADP + CoA + H(+)</text>
        <dbReference type="Rhea" id="RHEA:18245"/>
        <dbReference type="ChEBI" id="CHEBI:15378"/>
        <dbReference type="ChEBI" id="CHEBI:30616"/>
        <dbReference type="ChEBI" id="CHEBI:57287"/>
        <dbReference type="ChEBI" id="CHEBI:57328"/>
        <dbReference type="ChEBI" id="CHEBI:456216"/>
        <dbReference type="EC" id="2.7.1.24"/>
    </reaction>
</comment>
<proteinExistence type="inferred from homology"/>
<keyword evidence="8" id="KW-1185">Reference proteome</keyword>
<comment type="similarity">
    <text evidence="1 5">Belongs to the CoaE family.</text>
</comment>
<protein>
    <recommendedName>
        <fullName evidence="5 6">Dephospho-CoA kinase</fullName>
        <ecNumber evidence="5 6">2.7.1.24</ecNumber>
    </recommendedName>
    <alternativeName>
        <fullName evidence="5">Dephosphocoenzyme A kinase</fullName>
    </alternativeName>
</protein>
<dbReference type="HAMAP" id="MF_00376">
    <property type="entry name" value="Dephospho_CoA_kinase"/>
    <property type="match status" value="1"/>
</dbReference>
<dbReference type="Pfam" id="PF01121">
    <property type="entry name" value="CoaE"/>
    <property type="match status" value="1"/>
</dbReference>
<reference evidence="7 8" key="1">
    <citation type="journal article" date="2011" name="J. Microbiol.">
        <title>Gramella jeungdoensis sp. nov., isolated from a solar saltern in Korea.</title>
        <authorList>
            <person name="Joung Y."/>
            <person name="Kim H."/>
            <person name="Jang T."/>
            <person name="Ahn T.S."/>
            <person name="Joh K."/>
        </authorList>
    </citation>
    <scope>NUCLEOTIDE SEQUENCE [LARGE SCALE GENOMIC DNA]</scope>
    <source>
        <strain evidence="7 8">KCTC 23123</strain>
    </source>
</reference>
<dbReference type="InterPro" id="IPR001977">
    <property type="entry name" value="Depp_CoAkinase"/>
</dbReference>
<evidence type="ECO:0000313" key="8">
    <source>
        <dbReference type="Proteomes" id="UP000298517"/>
    </source>
</evidence>
<sequence length="194" mass="21748">MKIIGLTGGIGSGKTTVLKMFKELGCATYVADIEAKKLMNSNKELIHQIIQLFGGKAYVDSKLNTAFIAEIVFNDKTKLTALNALVHPVVLEDFKKFVKKSTSKLIIYEAAILFESGSDKLCDFVITVATDIDERIERIIKRDGVTKEQILKRMEHQLNDEEKVKKADFVINNSDVFNTKAQVSTIYKIVLNLC</sequence>
<keyword evidence="4 5" id="KW-0173">Coenzyme A biosynthesis</keyword>
<dbReference type="NCBIfam" id="TIGR00152">
    <property type="entry name" value="dephospho-CoA kinase"/>
    <property type="match status" value="1"/>
</dbReference>
<comment type="subcellular location">
    <subcellularLocation>
        <location evidence="5">Cytoplasm</location>
    </subcellularLocation>
</comment>
<feature type="binding site" evidence="5">
    <location>
        <begin position="11"/>
        <end position="16"/>
    </location>
    <ligand>
        <name>ATP</name>
        <dbReference type="ChEBI" id="CHEBI:30616"/>
    </ligand>
</feature>
<dbReference type="EMBL" id="SNQI01000001">
    <property type="protein sequence ID" value="TEW76937.1"/>
    <property type="molecule type" value="Genomic_DNA"/>
</dbReference>
<dbReference type="Proteomes" id="UP000298517">
    <property type="component" value="Unassembled WGS sequence"/>
</dbReference>
<keyword evidence="2 5" id="KW-0547">Nucleotide-binding</keyword>
<dbReference type="Gene3D" id="3.40.50.300">
    <property type="entry name" value="P-loop containing nucleotide triphosphate hydrolases"/>
    <property type="match status" value="1"/>
</dbReference>
<dbReference type="CDD" id="cd02022">
    <property type="entry name" value="DPCK"/>
    <property type="match status" value="1"/>
</dbReference>
<dbReference type="GO" id="GO:0004140">
    <property type="term" value="F:dephospho-CoA kinase activity"/>
    <property type="evidence" value="ECO:0007669"/>
    <property type="project" value="UniProtKB-UniRule"/>
</dbReference>
<keyword evidence="5 7" id="KW-0808">Transferase</keyword>
<dbReference type="PROSITE" id="PS51219">
    <property type="entry name" value="DPCK"/>
    <property type="match status" value="1"/>
</dbReference>
<dbReference type="GO" id="GO:0005524">
    <property type="term" value="F:ATP binding"/>
    <property type="evidence" value="ECO:0007669"/>
    <property type="project" value="UniProtKB-UniRule"/>
</dbReference>
<evidence type="ECO:0000256" key="1">
    <source>
        <dbReference type="ARBA" id="ARBA00009018"/>
    </source>
</evidence>
<dbReference type="GO" id="GO:0015937">
    <property type="term" value="P:coenzyme A biosynthetic process"/>
    <property type="evidence" value="ECO:0007669"/>
    <property type="project" value="UniProtKB-UniRule"/>
</dbReference>
<evidence type="ECO:0000256" key="2">
    <source>
        <dbReference type="ARBA" id="ARBA00022741"/>
    </source>
</evidence>
<comment type="caution">
    <text evidence="7">The sequence shown here is derived from an EMBL/GenBank/DDBJ whole genome shotgun (WGS) entry which is preliminary data.</text>
</comment>
<dbReference type="RefSeq" id="WP_134246945.1">
    <property type="nucleotide sequence ID" value="NZ_SNQI01000001.1"/>
</dbReference>
<name>A0A4Y8AWP6_9FLAO</name>
<comment type="function">
    <text evidence="5">Catalyzes the phosphorylation of the 3'-hydroxyl group of dephosphocoenzyme A to form coenzyme A.</text>
</comment>
<keyword evidence="3 5" id="KW-0067">ATP-binding</keyword>
<dbReference type="AlphaFoldDB" id="A0A4Y8AWP6"/>
<dbReference type="InterPro" id="IPR027417">
    <property type="entry name" value="P-loop_NTPase"/>
</dbReference>
<dbReference type="OrthoDB" id="9812943at2"/>
<dbReference type="GO" id="GO:0005737">
    <property type="term" value="C:cytoplasm"/>
    <property type="evidence" value="ECO:0007669"/>
    <property type="project" value="UniProtKB-SubCell"/>
</dbReference>
<evidence type="ECO:0000256" key="5">
    <source>
        <dbReference type="HAMAP-Rule" id="MF_00376"/>
    </source>
</evidence>
<dbReference type="UniPathway" id="UPA00241">
    <property type="reaction ID" value="UER00356"/>
</dbReference>
<evidence type="ECO:0000313" key="7">
    <source>
        <dbReference type="EMBL" id="TEW76937.1"/>
    </source>
</evidence>
<keyword evidence="5" id="KW-0963">Cytoplasm</keyword>
<gene>
    <name evidence="5" type="primary">coaE</name>
    <name evidence="7" type="ORF">E2488_03565</name>
</gene>
<dbReference type="EC" id="2.7.1.24" evidence="5 6"/>
<evidence type="ECO:0000256" key="4">
    <source>
        <dbReference type="ARBA" id="ARBA00022993"/>
    </source>
</evidence>
<keyword evidence="5 7" id="KW-0418">Kinase</keyword>
<organism evidence="7 8">
    <name type="scientific">Gramella jeungdoensis</name>
    <dbReference type="NCBI Taxonomy" id="708091"/>
    <lineage>
        <taxon>Bacteria</taxon>
        <taxon>Pseudomonadati</taxon>
        <taxon>Bacteroidota</taxon>
        <taxon>Flavobacteriia</taxon>
        <taxon>Flavobacteriales</taxon>
        <taxon>Flavobacteriaceae</taxon>
        <taxon>Christiangramia</taxon>
    </lineage>
</organism>
<evidence type="ECO:0000256" key="3">
    <source>
        <dbReference type="ARBA" id="ARBA00022840"/>
    </source>
</evidence>
<dbReference type="SUPFAM" id="SSF52540">
    <property type="entry name" value="P-loop containing nucleoside triphosphate hydrolases"/>
    <property type="match status" value="1"/>
</dbReference>
<dbReference type="PANTHER" id="PTHR10695:SF46">
    <property type="entry name" value="BIFUNCTIONAL COENZYME A SYNTHASE-RELATED"/>
    <property type="match status" value="1"/>
</dbReference>
<accession>A0A4Y8AWP6</accession>
<dbReference type="PANTHER" id="PTHR10695">
    <property type="entry name" value="DEPHOSPHO-COA KINASE-RELATED"/>
    <property type="match status" value="1"/>
</dbReference>
<comment type="pathway">
    <text evidence="5">Cofactor biosynthesis; coenzyme A biosynthesis; CoA from (R)-pantothenate: step 5/5.</text>
</comment>